<dbReference type="PANTHER" id="PTHR10846">
    <property type="entry name" value="SODIUM/POTASSIUM/CALCIUM EXCHANGER"/>
    <property type="match status" value="1"/>
</dbReference>
<feature type="transmembrane region" description="Helical" evidence="5">
    <location>
        <begin position="6"/>
        <end position="26"/>
    </location>
</feature>
<feature type="domain" description="Sodium/calcium exchanger membrane region" evidence="6">
    <location>
        <begin position="5"/>
        <end position="147"/>
    </location>
</feature>
<accession>A0A401U5A9</accession>
<sequence>MITNIFGFLFCAALITFSGIKLSKYGNLLAELTGLSKAWIGLVLMATVTSLPELVTGLSAVIVVKAPDLAVGNILGSCAFNLLILSLLDVMVKKPIISLIRTSHLITGAFSIILLCTVGVALLLTDVTPNLLWLSPFSILITLLYFAAIRGVFLHEKTHPSVDDIKPSANSEKISMLRAISIYSIHAVLVILAALFLPYFGENIAQQTGISDSFFGTLFLAIITSLPELVISISALKMGALEMAIGNLLGSNVFNILILAITDIFYTAGSLFESLSETHMLSVFISIMMTAIVALGFVTRPEKKLWRLSQDGFMILILYIGLVIILFLKG</sequence>
<comment type="subcellular location">
    <subcellularLocation>
        <location evidence="1">Membrane</location>
        <topology evidence="1">Multi-pass membrane protein</topology>
    </subcellularLocation>
</comment>
<feature type="transmembrane region" description="Helical" evidence="5">
    <location>
        <begin position="131"/>
        <end position="154"/>
    </location>
</feature>
<dbReference type="PANTHER" id="PTHR10846:SF8">
    <property type="entry name" value="INNER MEMBRANE PROTEIN YRBG"/>
    <property type="match status" value="1"/>
</dbReference>
<evidence type="ECO:0000259" key="6">
    <source>
        <dbReference type="Pfam" id="PF01699"/>
    </source>
</evidence>
<dbReference type="Proteomes" id="UP000288227">
    <property type="component" value="Unassembled WGS sequence"/>
</dbReference>
<evidence type="ECO:0000256" key="3">
    <source>
        <dbReference type="ARBA" id="ARBA00022989"/>
    </source>
</evidence>
<reference evidence="7 8" key="1">
    <citation type="submission" date="2018-11" db="EMBL/GenBank/DDBJ databases">
        <title>Chryseotalea sanarue gen. nov., sp., nov., a member of the family Cytophagaceae, isolated from a brackish lake in Hamamatsu Japan.</title>
        <authorList>
            <person name="Maejima Y."/>
            <person name="Iino T."/>
            <person name="Muraguchi Y."/>
            <person name="Fukuda K."/>
            <person name="Ohkuma M."/>
            <person name="Moriuchi R."/>
            <person name="Dohra H."/>
            <person name="Kimbara K."/>
            <person name="Shintani M."/>
        </authorList>
    </citation>
    <scope>NUCLEOTIDE SEQUENCE [LARGE SCALE GENOMIC DNA]</scope>
    <source>
        <strain evidence="7 8">Ys</strain>
    </source>
</reference>
<feature type="transmembrane region" description="Helical" evidence="5">
    <location>
        <begin position="248"/>
        <end position="268"/>
    </location>
</feature>
<gene>
    <name evidence="7" type="ORF">SanaruYs_03380</name>
</gene>
<dbReference type="AlphaFoldDB" id="A0A401U5A9"/>
<dbReference type="GO" id="GO:0006874">
    <property type="term" value="P:intracellular calcium ion homeostasis"/>
    <property type="evidence" value="ECO:0007669"/>
    <property type="project" value="TreeGrafter"/>
</dbReference>
<dbReference type="GO" id="GO:0005262">
    <property type="term" value="F:calcium channel activity"/>
    <property type="evidence" value="ECO:0007669"/>
    <property type="project" value="TreeGrafter"/>
</dbReference>
<proteinExistence type="predicted"/>
<evidence type="ECO:0000313" key="7">
    <source>
        <dbReference type="EMBL" id="GCC50123.1"/>
    </source>
</evidence>
<evidence type="ECO:0000256" key="1">
    <source>
        <dbReference type="ARBA" id="ARBA00004141"/>
    </source>
</evidence>
<feature type="domain" description="Sodium/calcium exchanger membrane region" evidence="6">
    <location>
        <begin position="188"/>
        <end position="327"/>
    </location>
</feature>
<keyword evidence="8" id="KW-1185">Reference proteome</keyword>
<dbReference type="GO" id="GO:0008273">
    <property type="term" value="F:calcium, potassium:sodium antiporter activity"/>
    <property type="evidence" value="ECO:0007669"/>
    <property type="project" value="TreeGrafter"/>
</dbReference>
<evidence type="ECO:0000256" key="2">
    <source>
        <dbReference type="ARBA" id="ARBA00022692"/>
    </source>
</evidence>
<keyword evidence="2 5" id="KW-0812">Transmembrane</keyword>
<evidence type="ECO:0000313" key="8">
    <source>
        <dbReference type="Proteomes" id="UP000288227"/>
    </source>
</evidence>
<dbReference type="EMBL" id="BHXQ01000001">
    <property type="protein sequence ID" value="GCC50123.1"/>
    <property type="molecule type" value="Genomic_DNA"/>
</dbReference>
<evidence type="ECO:0000256" key="4">
    <source>
        <dbReference type="ARBA" id="ARBA00023136"/>
    </source>
</evidence>
<keyword evidence="4 5" id="KW-0472">Membrane</keyword>
<feature type="transmembrane region" description="Helical" evidence="5">
    <location>
        <begin position="38"/>
        <end position="64"/>
    </location>
</feature>
<feature type="transmembrane region" description="Helical" evidence="5">
    <location>
        <begin position="175"/>
        <end position="201"/>
    </location>
</feature>
<dbReference type="RefSeq" id="WP_127120778.1">
    <property type="nucleotide sequence ID" value="NZ_BHXQ01000001.1"/>
</dbReference>
<feature type="transmembrane region" description="Helical" evidence="5">
    <location>
        <begin position="104"/>
        <end position="125"/>
    </location>
</feature>
<feature type="transmembrane region" description="Helical" evidence="5">
    <location>
        <begin position="311"/>
        <end position="328"/>
    </location>
</feature>
<comment type="caution">
    <text evidence="7">The sequence shown here is derived from an EMBL/GenBank/DDBJ whole genome shotgun (WGS) entry which is preliminary data.</text>
</comment>
<protein>
    <submittedName>
        <fullName evidence="7">Sodium:calcium antiporter</fullName>
    </submittedName>
</protein>
<organism evidence="7 8">
    <name type="scientific">Chryseotalea sanaruensis</name>
    <dbReference type="NCBI Taxonomy" id="2482724"/>
    <lineage>
        <taxon>Bacteria</taxon>
        <taxon>Pseudomonadati</taxon>
        <taxon>Bacteroidota</taxon>
        <taxon>Cytophagia</taxon>
        <taxon>Cytophagales</taxon>
        <taxon>Chryseotaleaceae</taxon>
        <taxon>Chryseotalea</taxon>
    </lineage>
</organism>
<dbReference type="Gene3D" id="1.20.1420.30">
    <property type="entry name" value="NCX, central ion-binding region"/>
    <property type="match status" value="1"/>
</dbReference>
<dbReference type="InterPro" id="IPR044880">
    <property type="entry name" value="NCX_ion-bd_dom_sf"/>
</dbReference>
<dbReference type="Pfam" id="PF01699">
    <property type="entry name" value="Na_Ca_ex"/>
    <property type="match status" value="2"/>
</dbReference>
<dbReference type="GO" id="GO:0005886">
    <property type="term" value="C:plasma membrane"/>
    <property type="evidence" value="ECO:0007669"/>
    <property type="project" value="TreeGrafter"/>
</dbReference>
<feature type="transmembrane region" description="Helical" evidence="5">
    <location>
        <begin position="213"/>
        <end position="236"/>
    </location>
</feature>
<dbReference type="OrthoDB" id="9794225at2"/>
<dbReference type="InterPro" id="IPR004837">
    <property type="entry name" value="NaCa_Exmemb"/>
</dbReference>
<evidence type="ECO:0000256" key="5">
    <source>
        <dbReference type="SAM" id="Phobius"/>
    </source>
</evidence>
<name>A0A401U5A9_9BACT</name>
<feature type="transmembrane region" description="Helical" evidence="5">
    <location>
        <begin position="70"/>
        <end position="92"/>
    </location>
</feature>
<feature type="transmembrane region" description="Helical" evidence="5">
    <location>
        <begin position="280"/>
        <end position="299"/>
    </location>
</feature>
<keyword evidence="3 5" id="KW-1133">Transmembrane helix</keyword>
<dbReference type="InterPro" id="IPR004481">
    <property type="entry name" value="K/Na/Ca-exchanger"/>
</dbReference>